<reference evidence="3" key="2">
    <citation type="journal article" date="2013" name="Nat. Commun.">
        <title>Genome of the Chinese tree shrew.</title>
        <authorList>
            <person name="Fan Y."/>
            <person name="Huang Z.Y."/>
            <person name="Cao C.C."/>
            <person name="Chen C.S."/>
            <person name="Chen Y.X."/>
            <person name="Fan D.D."/>
            <person name="He J."/>
            <person name="Hou H.L."/>
            <person name="Hu L."/>
            <person name="Hu X.T."/>
            <person name="Jiang X.T."/>
            <person name="Lai R."/>
            <person name="Lang Y.S."/>
            <person name="Liang B."/>
            <person name="Liao S.G."/>
            <person name="Mu D."/>
            <person name="Ma Y.Y."/>
            <person name="Niu Y.Y."/>
            <person name="Sun X.Q."/>
            <person name="Xia J.Q."/>
            <person name="Xiao J."/>
            <person name="Xiong Z.Q."/>
            <person name="Xu L."/>
            <person name="Yang L."/>
            <person name="Zhang Y."/>
            <person name="Zhao W."/>
            <person name="Zhao X.D."/>
            <person name="Zheng Y.T."/>
            <person name="Zhou J.M."/>
            <person name="Zhu Y.B."/>
            <person name="Zhang G.J."/>
            <person name="Wang J."/>
            <person name="Yao Y.G."/>
        </authorList>
    </citation>
    <scope>NUCLEOTIDE SEQUENCE [LARGE SCALE GENOMIC DNA]</scope>
</reference>
<protein>
    <submittedName>
        <fullName evidence="2">Uncharacterized protein</fullName>
    </submittedName>
</protein>
<evidence type="ECO:0000256" key="1">
    <source>
        <dbReference type="SAM" id="MobiDB-lite"/>
    </source>
</evidence>
<dbReference type="EMBL" id="KB320835">
    <property type="protein sequence ID" value="ELW62191.1"/>
    <property type="molecule type" value="Genomic_DNA"/>
</dbReference>
<reference evidence="3" key="1">
    <citation type="submission" date="2012-07" db="EMBL/GenBank/DDBJ databases">
        <title>Genome of the Chinese tree shrew, a rising model animal genetically related to primates.</title>
        <authorList>
            <person name="Zhang G."/>
            <person name="Fan Y."/>
            <person name="Yao Y."/>
            <person name="Huang Z."/>
        </authorList>
    </citation>
    <scope>NUCLEOTIDE SEQUENCE [LARGE SCALE GENOMIC DNA]</scope>
</reference>
<keyword evidence="3" id="KW-1185">Reference proteome</keyword>
<feature type="region of interest" description="Disordered" evidence="1">
    <location>
        <begin position="1"/>
        <end position="24"/>
    </location>
</feature>
<dbReference type="Proteomes" id="UP000011518">
    <property type="component" value="Unassembled WGS sequence"/>
</dbReference>
<dbReference type="InParanoid" id="L9KHJ5"/>
<proteinExistence type="predicted"/>
<dbReference type="AlphaFoldDB" id="L9KHJ5"/>
<evidence type="ECO:0000313" key="3">
    <source>
        <dbReference type="Proteomes" id="UP000011518"/>
    </source>
</evidence>
<name>L9KHJ5_TUPCH</name>
<gene>
    <name evidence="2" type="ORF">TREES_T100013330</name>
</gene>
<organism evidence="2 3">
    <name type="scientific">Tupaia chinensis</name>
    <name type="common">Chinese tree shrew</name>
    <name type="synonym">Tupaia belangeri chinensis</name>
    <dbReference type="NCBI Taxonomy" id="246437"/>
    <lineage>
        <taxon>Eukaryota</taxon>
        <taxon>Metazoa</taxon>
        <taxon>Chordata</taxon>
        <taxon>Craniata</taxon>
        <taxon>Vertebrata</taxon>
        <taxon>Euteleostomi</taxon>
        <taxon>Mammalia</taxon>
        <taxon>Eutheria</taxon>
        <taxon>Euarchontoglires</taxon>
        <taxon>Scandentia</taxon>
        <taxon>Tupaiidae</taxon>
        <taxon>Tupaia</taxon>
    </lineage>
</organism>
<sequence>MQGPTVGGTEMPELPQQTEEAEPRLQAVDLFERLDCVGGSLTDAMFSRGFRDSPLPPPPPNEADPVFCCGAAPLEWGGRCHAADTKPGMCVSPSTCLRDPEMPPGTWSPALRQTDSSAVELPHWNGVADATQQTPSQACVSAPQLASGTQRCHQELGALH</sequence>
<accession>L9KHJ5</accession>
<evidence type="ECO:0000313" key="2">
    <source>
        <dbReference type="EMBL" id="ELW62191.1"/>
    </source>
</evidence>